<proteinExistence type="predicted"/>
<evidence type="ECO:0000313" key="1">
    <source>
        <dbReference type="Proteomes" id="UP000095286"/>
    </source>
</evidence>
<dbReference type="Proteomes" id="UP000095286">
    <property type="component" value="Unplaced"/>
</dbReference>
<sequence length="238" mass="25647">MTKIVVPGDYIGIVDDNSVSVPIIGRGLKLVGKAIYATQAGVYMDAKDGKYVDVRGKKYTATVDDIVIGVVTNALVDNLKVDIGVLENASLPTLAFEGATKKNRPAIKIGDLVYTKIVSTSKWVECELTCIDKDNCGKGLGALPLGGMVIKISLNHARRLLSPKCNLLKLVGAQVKHEIAIGLNGRVWIKANKPEMVKSIINIIQGSEMMADSEVESFVNLQVGMSKGFTKEELMETN</sequence>
<organism evidence="1 2">
    <name type="scientific">Rhabditophanes sp. KR3021</name>
    <dbReference type="NCBI Taxonomy" id="114890"/>
    <lineage>
        <taxon>Eukaryota</taxon>
        <taxon>Metazoa</taxon>
        <taxon>Ecdysozoa</taxon>
        <taxon>Nematoda</taxon>
        <taxon>Chromadorea</taxon>
        <taxon>Rhabditida</taxon>
        <taxon>Tylenchina</taxon>
        <taxon>Panagrolaimomorpha</taxon>
        <taxon>Strongyloidoidea</taxon>
        <taxon>Alloionematidae</taxon>
        <taxon>Rhabditophanes</taxon>
    </lineage>
</organism>
<evidence type="ECO:0000313" key="2">
    <source>
        <dbReference type="WBParaSite" id="RSKR_0001029600.1"/>
    </source>
</evidence>
<reference evidence="2" key="1">
    <citation type="submission" date="2016-11" db="UniProtKB">
        <authorList>
            <consortium name="WormBaseParasite"/>
        </authorList>
    </citation>
    <scope>IDENTIFICATION</scope>
    <source>
        <strain evidence="2">KR3021</strain>
    </source>
</reference>
<name>A0AC35UDU4_9BILA</name>
<accession>A0AC35UDU4</accession>
<protein>
    <submittedName>
        <fullName evidence="2">KH_dom_type_1 domain-containing protein</fullName>
    </submittedName>
</protein>
<dbReference type="WBParaSite" id="RSKR_0001029600.1">
    <property type="protein sequence ID" value="RSKR_0001029600.1"/>
    <property type="gene ID" value="RSKR_0001029600"/>
</dbReference>